<comment type="similarity">
    <text evidence="3 12 13">Belongs to the DapA family.</text>
</comment>
<evidence type="ECO:0000256" key="9">
    <source>
        <dbReference type="ARBA" id="ARBA00023239"/>
    </source>
</evidence>
<evidence type="ECO:0000256" key="1">
    <source>
        <dbReference type="ARBA" id="ARBA00003294"/>
    </source>
</evidence>
<evidence type="ECO:0000313" key="18">
    <source>
        <dbReference type="Proteomes" id="UP000071778"/>
    </source>
</evidence>
<gene>
    <name evidence="12 17" type="primary">dapA</name>
    <name evidence="17" type="ORF">CAter282_1557</name>
</gene>
<sequence>MSATGRLKQHQSTLQAKTMTTFEGIWVPLVTPFRQGKLDLYSAQQLALRLSGAGTHGLVVCGTTGEAATLNEHEQDKMLCAVMEAVQDRCPVVMGISGSDTRAVTEKVTRLNALRPDGFLISAPSYVRPSQEGIRLHFEAIAAAAESPLILYNILSRTGVNIDVSTVIALQRCTNIVAIKECGGNLAQTAELINRTGLHVLCGDDAMLFSTLCLGGHGAISAAAHIRPDLFVHLHGLVRDGQVAPARALFNQMLPLIQVLFSEPNPAPLKAALAMQGLLQDELRLPMTPMSATGLVKLGKALEKMMAIPAAEKNGKPEPHKASESRRLGLVR</sequence>
<dbReference type="InterPro" id="IPR002220">
    <property type="entry name" value="DapA-like"/>
</dbReference>
<evidence type="ECO:0000256" key="7">
    <source>
        <dbReference type="ARBA" id="ARBA00022915"/>
    </source>
</evidence>
<dbReference type="PIRSF" id="PIRSF001365">
    <property type="entry name" value="DHDPS"/>
    <property type="match status" value="1"/>
</dbReference>
<feature type="site" description="Part of a proton relay during catalysis" evidence="12">
    <location>
        <position position="126"/>
    </location>
</feature>
<keyword evidence="18" id="KW-1185">Reference proteome</keyword>
<evidence type="ECO:0000256" key="12">
    <source>
        <dbReference type="HAMAP-Rule" id="MF_00418"/>
    </source>
</evidence>
<dbReference type="PATRIC" id="fig|279058.17.peg.1665"/>
<dbReference type="AlphaFoldDB" id="A0A127PPW9"/>
<evidence type="ECO:0000256" key="11">
    <source>
        <dbReference type="ARBA" id="ARBA00047836"/>
    </source>
</evidence>
<dbReference type="CDD" id="cd00950">
    <property type="entry name" value="DHDPS"/>
    <property type="match status" value="1"/>
</dbReference>
<comment type="subunit">
    <text evidence="12">Homotetramer; dimer of dimers.</text>
</comment>
<reference evidence="17 18" key="1">
    <citation type="submission" date="2015-11" db="EMBL/GenBank/DDBJ databases">
        <title>Exploring the genomic traits of fungus-feeding bacterial genus Collimonas.</title>
        <authorList>
            <person name="Song C."/>
            <person name="Schmidt R."/>
            <person name="de Jager V."/>
            <person name="Krzyzanowska D."/>
            <person name="Jongedijk E."/>
            <person name="Cankar K."/>
            <person name="Beekwilder J."/>
            <person name="van Veen A."/>
            <person name="de Boer W."/>
            <person name="van Veen J.A."/>
            <person name="Garbeva P."/>
        </authorList>
    </citation>
    <scope>NUCLEOTIDE SEQUENCE [LARGE SCALE GENOMIC DNA]</scope>
    <source>
        <strain evidence="17 18">Ter282</strain>
    </source>
</reference>
<dbReference type="InterPro" id="IPR013785">
    <property type="entry name" value="Aldolase_TIM"/>
</dbReference>
<organism evidence="17 18">
    <name type="scientific">Collimonas arenae</name>
    <dbReference type="NCBI Taxonomy" id="279058"/>
    <lineage>
        <taxon>Bacteria</taxon>
        <taxon>Pseudomonadati</taxon>
        <taxon>Pseudomonadota</taxon>
        <taxon>Betaproteobacteria</taxon>
        <taxon>Burkholderiales</taxon>
        <taxon>Oxalobacteraceae</taxon>
        <taxon>Collimonas</taxon>
    </lineage>
</organism>
<dbReference type="PANTHER" id="PTHR12128:SF66">
    <property type="entry name" value="4-HYDROXY-2-OXOGLUTARATE ALDOLASE, MITOCHONDRIAL"/>
    <property type="match status" value="1"/>
</dbReference>
<comment type="subcellular location">
    <subcellularLocation>
        <location evidence="12">Cytoplasm</location>
    </subcellularLocation>
</comment>
<keyword evidence="10 12" id="KW-0704">Schiff base</keyword>
<evidence type="ECO:0000256" key="6">
    <source>
        <dbReference type="ARBA" id="ARBA00022605"/>
    </source>
</evidence>
<dbReference type="GO" id="GO:0019877">
    <property type="term" value="P:diaminopimelate biosynthetic process"/>
    <property type="evidence" value="ECO:0007669"/>
    <property type="project" value="UniProtKB-UniRule"/>
</dbReference>
<keyword evidence="5 12" id="KW-0963">Cytoplasm</keyword>
<dbReference type="UniPathway" id="UPA00034">
    <property type="reaction ID" value="UER00017"/>
</dbReference>
<dbReference type="Pfam" id="PF00701">
    <property type="entry name" value="DHDPS"/>
    <property type="match status" value="1"/>
</dbReference>
<dbReference type="EMBL" id="CP013235">
    <property type="protein sequence ID" value="AMP09343.1"/>
    <property type="molecule type" value="Genomic_DNA"/>
</dbReference>
<feature type="binding site" evidence="12 15">
    <location>
        <position position="64"/>
    </location>
    <ligand>
        <name>pyruvate</name>
        <dbReference type="ChEBI" id="CHEBI:15361"/>
    </ligand>
</feature>
<dbReference type="NCBIfam" id="TIGR00674">
    <property type="entry name" value="dapA"/>
    <property type="match status" value="1"/>
</dbReference>
<evidence type="ECO:0000256" key="16">
    <source>
        <dbReference type="SAM" id="MobiDB-lite"/>
    </source>
</evidence>
<protein>
    <recommendedName>
        <fullName evidence="4 12">4-hydroxy-tetrahydrodipicolinate synthase</fullName>
        <shortName evidence="12">HTPA synthase</shortName>
        <ecNumber evidence="4 12">4.3.3.7</ecNumber>
    </recommendedName>
</protein>
<evidence type="ECO:0000256" key="10">
    <source>
        <dbReference type="ARBA" id="ARBA00023270"/>
    </source>
</evidence>
<evidence type="ECO:0000256" key="2">
    <source>
        <dbReference type="ARBA" id="ARBA00005120"/>
    </source>
</evidence>
<evidence type="ECO:0000256" key="5">
    <source>
        <dbReference type="ARBA" id="ARBA00022490"/>
    </source>
</evidence>
<evidence type="ECO:0000256" key="14">
    <source>
        <dbReference type="PIRSR" id="PIRSR001365-1"/>
    </source>
</evidence>
<evidence type="ECO:0000256" key="8">
    <source>
        <dbReference type="ARBA" id="ARBA00023154"/>
    </source>
</evidence>
<evidence type="ECO:0000256" key="15">
    <source>
        <dbReference type="PIRSR" id="PIRSR001365-2"/>
    </source>
</evidence>
<dbReference type="PANTHER" id="PTHR12128">
    <property type="entry name" value="DIHYDRODIPICOLINATE SYNTHASE"/>
    <property type="match status" value="1"/>
</dbReference>
<evidence type="ECO:0000256" key="13">
    <source>
        <dbReference type="PIRNR" id="PIRNR001365"/>
    </source>
</evidence>
<dbReference type="HAMAP" id="MF_00418">
    <property type="entry name" value="DapA"/>
    <property type="match status" value="1"/>
</dbReference>
<dbReference type="GO" id="GO:0008840">
    <property type="term" value="F:4-hydroxy-tetrahydrodipicolinate synthase activity"/>
    <property type="evidence" value="ECO:0007669"/>
    <property type="project" value="UniProtKB-UniRule"/>
</dbReference>
<dbReference type="EC" id="4.3.3.7" evidence="4 12"/>
<feature type="active site" description="Schiff-base intermediate with substrate" evidence="12 14">
    <location>
        <position position="180"/>
    </location>
</feature>
<name>A0A127PPW9_9BURK</name>
<evidence type="ECO:0000256" key="4">
    <source>
        <dbReference type="ARBA" id="ARBA00012086"/>
    </source>
</evidence>
<feature type="active site" description="Proton donor/acceptor" evidence="12 14">
    <location>
        <position position="152"/>
    </location>
</feature>
<proteinExistence type="inferred from homology"/>
<dbReference type="Proteomes" id="UP000071778">
    <property type="component" value="Chromosome"/>
</dbReference>
<dbReference type="SMART" id="SM01130">
    <property type="entry name" value="DHDPS"/>
    <property type="match status" value="1"/>
</dbReference>
<evidence type="ECO:0000313" key="17">
    <source>
        <dbReference type="EMBL" id="AMP09343.1"/>
    </source>
</evidence>
<feature type="compositionally biased region" description="Basic and acidic residues" evidence="16">
    <location>
        <begin position="313"/>
        <end position="332"/>
    </location>
</feature>
<evidence type="ECO:0000256" key="3">
    <source>
        <dbReference type="ARBA" id="ARBA00007592"/>
    </source>
</evidence>
<comment type="caution">
    <text evidence="12">Was originally thought to be a dihydrodipicolinate synthase (DHDPS), catalyzing the condensation of (S)-aspartate-beta-semialdehyde [(S)-ASA] and pyruvate to dihydrodipicolinate (DHDP). However, it was shown in E.coli that the product of the enzymatic reaction is not dihydrodipicolinate but in fact (4S)-4-hydroxy-2,3,4,5-tetrahydro-(2S)-dipicolinic acid (HTPA), and that the consecutive dehydration reaction leading to DHDP is not spontaneous but catalyzed by DapB.</text>
</comment>
<keyword evidence="6 12" id="KW-0028">Amino-acid biosynthesis</keyword>
<feature type="binding site" evidence="12 15">
    <location>
        <position position="220"/>
    </location>
    <ligand>
        <name>pyruvate</name>
        <dbReference type="ChEBI" id="CHEBI:15361"/>
    </ligand>
</feature>
<dbReference type="InterPro" id="IPR005263">
    <property type="entry name" value="DapA"/>
</dbReference>
<keyword evidence="7 12" id="KW-0220">Diaminopimelate biosynthesis</keyword>
<comment type="catalytic activity">
    <reaction evidence="11 12">
        <text>L-aspartate 4-semialdehyde + pyruvate = (2S,4S)-4-hydroxy-2,3,4,5-tetrahydrodipicolinate + H2O + H(+)</text>
        <dbReference type="Rhea" id="RHEA:34171"/>
        <dbReference type="ChEBI" id="CHEBI:15361"/>
        <dbReference type="ChEBI" id="CHEBI:15377"/>
        <dbReference type="ChEBI" id="CHEBI:15378"/>
        <dbReference type="ChEBI" id="CHEBI:67139"/>
        <dbReference type="ChEBI" id="CHEBI:537519"/>
        <dbReference type="EC" id="4.3.3.7"/>
    </reaction>
</comment>
<dbReference type="InterPro" id="IPR020624">
    <property type="entry name" value="Schiff_base-form_aldolases_CS"/>
</dbReference>
<dbReference type="GO" id="GO:0005829">
    <property type="term" value="C:cytosol"/>
    <property type="evidence" value="ECO:0007669"/>
    <property type="project" value="TreeGrafter"/>
</dbReference>
<keyword evidence="9 12" id="KW-0456">Lyase</keyword>
<comment type="pathway">
    <text evidence="2 12">Amino-acid biosynthesis; L-lysine biosynthesis via DAP pathway; (S)-tetrahydrodipicolinate from L-aspartate: step 3/4.</text>
</comment>
<comment type="function">
    <text evidence="1 12">Catalyzes the condensation of (S)-aspartate-beta-semialdehyde [(S)-ASA] and pyruvate to 4-hydroxy-tetrahydrodipicolinate (HTPA).</text>
</comment>
<dbReference type="PROSITE" id="PS00665">
    <property type="entry name" value="DHDPS_1"/>
    <property type="match status" value="1"/>
</dbReference>
<dbReference type="GO" id="GO:0009089">
    <property type="term" value="P:lysine biosynthetic process via diaminopimelate"/>
    <property type="evidence" value="ECO:0007669"/>
    <property type="project" value="UniProtKB-UniRule"/>
</dbReference>
<feature type="site" description="Part of a proton relay during catalysis" evidence="12">
    <location>
        <position position="63"/>
    </location>
</feature>
<dbReference type="SUPFAM" id="SSF51569">
    <property type="entry name" value="Aldolase"/>
    <property type="match status" value="1"/>
</dbReference>
<accession>A0A127PPW9</accession>
<dbReference type="Gene3D" id="3.20.20.70">
    <property type="entry name" value="Aldolase class I"/>
    <property type="match status" value="1"/>
</dbReference>
<feature type="region of interest" description="Disordered" evidence="16">
    <location>
        <begin position="310"/>
        <end position="332"/>
    </location>
</feature>
<keyword evidence="8 12" id="KW-0457">Lysine biosynthesis</keyword>
<dbReference type="PRINTS" id="PR00146">
    <property type="entry name" value="DHPICSNTHASE"/>
</dbReference>